<protein>
    <submittedName>
        <fullName evidence="1">Uncharacterized protein</fullName>
    </submittedName>
</protein>
<dbReference type="Proteomes" id="UP000324800">
    <property type="component" value="Unassembled WGS sequence"/>
</dbReference>
<evidence type="ECO:0000313" key="2">
    <source>
        <dbReference type="Proteomes" id="UP000324800"/>
    </source>
</evidence>
<evidence type="ECO:0000313" key="1">
    <source>
        <dbReference type="EMBL" id="KAA6390362.1"/>
    </source>
</evidence>
<accession>A0A5J4W6P8</accession>
<gene>
    <name evidence="1" type="ORF">EZS28_014112</name>
</gene>
<reference evidence="1 2" key="1">
    <citation type="submission" date="2019-03" db="EMBL/GenBank/DDBJ databases">
        <title>Single cell metagenomics reveals metabolic interactions within the superorganism composed of flagellate Streblomastix strix and complex community of Bacteroidetes bacteria on its surface.</title>
        <authorList>
            <person name="Treitli S.C."/>
            <person name="Kolisko M."/>
            <person name="Husnik F."/>
            <person name="Keeling P."/>
            <person name="Hampl V."/>
        </authorList>
    </citation>
    <scope>NUCLEOTIDE SEQUENCE [LARGE SCALE GENOMIC DNA]</scope>
    <source>
        <strain evidence="1">ST1C</strain>
    </source>
</reference>
<dbReference type="AlphaFoldDB" id="A0A5J4W6P8"/>
<sequence>MHPHIPLINRVVGKITQDKAKVLMIISDRITLLSQVDLEWIANKSVKLQKIKDCCEEGPLLVAAKANFPPGSLSA</sequence>
<organism evidence="1 2">
    <name type="scientific">Streblomastix strix</name>
    <dbReference type="NCBI Taxonomy" id="222440"/>
    <lineage>
        <taxon>Eukaryota</taxon>
        <taxon>Metamonada</taxon>
        <taxon>Preaxostyla</taxon>
        <taxon>Oxymonadida</taxon>
        <taxon>Streblomastigidae</taxon>
        <taxon>Streblomastix</taxon>
    </lineage>
</organism>
<comment type="caution">
    <text evidence="1">The sequence shown here is derived from an EMBL/GenBank/DDBJ whole genome shotgun (WGS) entry which is preliminary data.</text>
</comment>
<name>A0A5J4W6P8_9EUKA</name>
<proteinExistence type="predicted"/>
<dbReference type="EMBL" id="SNRW01003243">
    <property type="protein sequence ID" value="KAA6390362.1"/>
    <property type="molecule type" value="Genomic_DNA"/>
</dbReference>